<dbReference type="AlphaFoldDB" id="A0A6N7Q8H1"/>
<keyword evidence="3" id="KW-1185">Reference proteome</keyword>
<comment type="caution">
    <text evidence="1">The sequence shown here is derived from an EMBL/GenBank/DDBJ whole genome shotgun (WGS) entry which is preliminary data.</text>
</comment>
<proteinExistence type="predicted"/>
<evidence type="ECO:0008006" key="5">
    <source>
        <dbReference type="Google" id="ProtNLM"/>
    </source>
</evidence>
<evidence type="ECO:0000313" key="2">
    <source>
        <dbReference type="EMBL" id="MRH75015.1"/>
    </source>
</evidence>
<reference evidence="3 4" key="1">
    <citation type="submission" date="2019-11" db="EMBL/GenBank/DDBJ databases">
        <title>First report of rice panicle blight caused by Xanthomonas sp. in Iran.</title>
        <authorList>
            <person name="Mirghasempour S.A."/>
            <person name="Huang S."/>
            <person name="Brady C.L."/>
            <person name="Studholme D.J."/>
        </authorList>
    </citation>
    <scope>NUCLEOTIDE SEQUENCE [LARGE SCALE GENOMIC DNA]</scope>
    <source>
        <strain evidence="1 4">ASD011</strain>
        <strain evidence="3">SAM114</strain>
    </source>
</reference>
<dbReference type="EMBL" id="WJPM01000007">
    <property type="protein sequence ID" value="MRH75015.1"/>
    <property type="molecule type" value="Genomic_DNA"/>
</dbReference>
<evidence type="ECO:0000313" key="4">
    <source>
        <dbReference type="Proteomes" id="UP000439314"/>
    </source>
</evidence>
<evidence type="ECO:0000313" key="1">
    <source>
        <dbReference type="EMBL" id="MRH00683.1"/>
    </source>
</evidence>
<dbReference type="RefSeq" id="WP_153751426.1">
    <property type="nucleotide sequence ID" value="NZ_WJPM01000007.1"/>
</dbReference>
<sequence>MATKKKRGRPHFGYFIFDCPSDHEIDGSLVTESDAIRSVLWNKSLGGRLKGLRLTTAESFNDAKERKYTGVRYVHLGGHASKTGIGFIGGSVKWQDVAEKLTKFFPKLGEGEQRVLTLSCCHSIAGVKAMGPILKGHFSAIYHFKTEEIGFSQAMTIWSMFYLKKKLSRPHGAIMKDINTFFGSEVLGGIAP</sequence>
<name>A0A6N7Q8H1_9XANT</name>
<reference evidence="2" key="2">
    <citation type="journal article" date="2020" name="Plant Dis.">
        <title>A Grain Rot of Rice in Iran Caused by a Xanthomonas Strain Closely Related to X. sacchari.</title>
        <authorList>
            <person name="Mirghasempour S.A."/>
            <person name="Huang S."/>
            <person name="Studholme D.J."/>
            <person name="Brady C.L."/>
        </authorList>
    </citation>
    <scope>NUCLEOTIDE SEQUENCE</scope>
    <source>
        <strain evidence="2">SAM114</strain>
    </source>
</reference>
<dbReference type="Proteomes" id="UP000439314">
    <property type="component" value="Unassembled WGS sequence"/>
</dbReference>
<dbReference type="Proteomes" id="UP000437931">
    <property type="component" value="Unassembled WGS sequence"/>
</dbReference>
<dbReference type="EMBL" id="WJPN01000007">
    <property type="protein sequence ID" value="MRH00683.1"/>
    <property type="molecule type" value="Genomic_DNA"/>
</dbReference>
<gene>
    <name evidence="1" type="ORF">GIY21_10310</name>
    <name evidence="2" type="ORF">GIY22_10305</name>
</gene>
<protein>
    <recommendedName>
        <fullName evidence="5">CHAT domain-containing protein</fullName>
    </recommendedName>
</protein>
<organism evidence="1 4">
    <name type="scientific">Xanthomonas sontii</name>
    <dbReference type="NCBI Taxonomy" id="2650745"/>
    <lineage>
        <taxon>Bacteria</taxon>
        <taxon>Pseudomonadati</taxon>
        <taxon>Pseudomonadota</taxon>
        <taxon>Gammaproteobacteria</taxon>
        <taxon>Lysobacterales</taxon>
        <taxon>Lysobacteraceae</taxon>
        <taxon>Xanthomonas</taxon>
    </lineage>
</organism>
<accession>A0A6N7Q8H1</accession>
<evidence type="ECO:0000313" key="3">
    <source>
        <dbReference type="Proteomes" id="UP000437931"/>
    </source>
</evidence>